<evidence type="ECO:0000256" key="2">
    <source>
        <dbReference type="ARBA" id="ARBA00022478"/>
    </source>
</evidence>
<gene>
    <name evidence="8" type="primary">rpoC2</name>
</gene>
<dbReference type="GO" id="GO:0003899">
    <property type="term" value="F:DNA-directed RNA polymerase activity"/>
    <property type="evidence" value="ECO:0007669"/>
    <property type="project" value="UniProtKB-EC"/>
</dbReference>
<evidence type="ECO:0000259" key="6">
    <source>
        <dbReference type="Pfam" id="PF04998"/>
    </source>
</evidence>
<keyword evidence="5" id="KW-0804">Transcription</keyword>
<name>A0A0U1V1V1_KARMI</name>
<dbReference type="EC" id="2.7.7.6" evidence="1"/>
<dbReference type="SUPFAM" id="SSF64484">
    <property type="entry name" value="beta and beta-prime subunits of DNA dependent RNA-polymerase"/>
    <property type="match status" value="1"/>
</dbReference>
<dbReference type="InterPro" id="IPR007083">
    <property type="entry name" value="RNA_pol_Rpb1_4"/>
</dbReference>
<dbReference type="GO" id="GO:0003677">
    <property type="term" value="F:DNA binding"/>
    <property type="evidence" value="ECO:0007669"/>
    <property type="project" value="InterPro"/>
</dbReference>
<keyword evidence="8" id="KW-0150">Chloroplast</keyword>
<evidence type="ECO:0000259" key="7">
    <source>
        <dbReference type="Pfam" id="PF05000"/>
    </source>
</evidence>
<geneLocation type="chloroplast" evidence="8"/>
<dbReference type="Pfam" id="PF05000">
    <property type="entry name" value="RNA_pol_Rpb1_4"/>
    <property type="match status" value="1"/>
</dbReference>
<evidence type="ECO:0000313" key="8">
    <source>
        <dbReference type="EMBL" id="AIG99484.1"/>
    </source>
</evidence>
<dbReference type="EMBL" id="KM065603">
    <property type="protein sequence ID" value="AIG99484.1"/>
    <property type="molecule type" value="Transcribed_RNA"/>
</dbReference>
<dbReference type="GO" id="GO:0006351">
    <property type="term" value="P:DNA-templated transcription"/>
    <property type="evidence" value="ECO:0007669"/>
    <property type="project" value="InterPro"/>
</dbReference>
<dbReference type="PANTHER" id="PTHR48443:SF1">
    <property type="entry name" value="DNA-DIRECTED RNA POLYMERASE SUBUNIT BETA"/>
    <property type="match status" value="1"/>
</dbReference>
<dbReference type="AlphaFoldDB" id="A0A0U1V1V1"/>
<keyword evidence="8" id="KW-0934">Plastid</keyword>
<dbReference type="PANTHER" id="PTHR48443">
    <property type="entry name" value="DNA-DIRECTED RNA POLYMERASE SUBUNIT BETA"/>
    <property type="match status" value="1"/>
</dbReference>
<accession>A0A0U1V1V1</accession>
<proteinExistence type="predicted"/>
<feature type="domain" description="RNA polymerase Rpb1" evidence="7">
    <location>
        <begin position="52"/>
        <end position="87"/>
    </location>
</feature>
<sequence>LLNLANAIAQKSDSSHCNGVMSFYERHAFIMTSWRAAIAPLTDILQTYMLRCDSLSSLYLLSFSGARGNITQVKQLLGIRGLIMDVYGRLGELPIRTSLFTGMKALEITISAHGSRKGLVDTGLRTADAGYLTRRLVDATHNILIREEDCFGEDYLTIS</sequence>
<feature type="domain" description="RNA polymerase Rpb1" evidence="6">
    <location>
        <begin position="102"/>
        <end position="152"/>
    </location>
</feature>
<protein>
    <recommendedName>
        <fullName evidence="1">DNA-directed RNA polymerase</fullName>
        <ecNumber evidence="1">2.7.7.6</ecNumber>
    </recommendedName>
</protein>
<evidence type="ECO:0000256" key="1">
    <source>
        <dbReference type="ARBA" id="ARBA00012418"/>
    </source>
</evidence>
<reference evidence="8" key="1">
    <citation type="journal article" date="2016" name="Plant Mol. Biol.">
        <title>Diversity of transcripts and transcript processing forms in plastids of the dinoflagellate alga Karenia mikimotoi.</title>
        <authorList>
            <person name="Dorrell R.G."/>
            <person name="Hinksman G.A."/>
            <person name="Howe C.J."/>
        </authorList>
    </citation>
    <scope>NUCLEOTIDE SEQUENCE</scope>
    <source>
        <strain evidence="8">RCC1513</strain>
    </source>
</reference>
<dbReference type="InterPro" id="IPR007081">
    <property type="entry name" value="RNA_pol_Rpb1_5"/>
</dbReference>
<evidence type="ECO:0000256" key="3">
    <source>
        <dbReference type="ARBA" id="ARBA00022679"/>
    </source>
</evidence>
<feature type="non-terminal residue" evidence="8">
    <location>
        <position position="1"/>
    </location>
</feature>
<dbReference type="Gene3D" id="1.10.132.30">
    <property type="match status" value="1"/>
</dbReference>
<evidence type="ECO:0000256" key="4">
    <source>
        <dbReference type="ARBA" id="ARBA00022695"/>
    </source>
</evidence>
<dbReference type="InterPro" id="IPR038120">
    <property type="entry name" value="Rpb1_funnel_sf"/>
</dbReference>
<evidence type="ECO:0000256" key="5">
    <source>
        <dbReference type="ARBA" id="ARBA00023163"/>
    </source>
</evidence>
<dbReference type="GO" id="GO:0000428">
    <property type="term" value="C:DNA-directed RNA polymerase complex"/>
    <property type="evidence" value="ECO:0007669"/>
    <property type="project" value="UniProtKB-KW"/>
</dbReference>
<feature type="non-terminal residue" evidence="8">
    <location>
        <position position="159"/>
    </location>
</feature>
<keyword evidence="3 8" id="KW-0808">Transferase</keyword>
<keyword evidence="4 8" id="KW-0548">Nucleotidyltransferase</keyword>
<organism evidence="8">
    <name type="scientific">Karenia mikimotoi</name>
    <name type="common">Red tide dinoflagellate</name>
    <name type="synonym">Gymnodinium mikimotoi</name>
    <dbReference type="NCBI Taxonomy" id="225107"/>
    <lineage>
        <taxon>Eukaryota</taxon>
        <taxon>Sar</taxon>
        <taxon>Alveolata</taxon>
        <taxon>Dinophyceae</taxon>
        <taxon>Gymnodiniales</taxon>
        <taxon>Kareniaceae</taxon>
        <taxon>Karenia</taxon>
    </lineage>
</organism>
<keyword evidence="2" id="KW-0240">DNA-directed RNA polymerase</keyword>
<dbReference type="Pfam" id="PF04998">
    <property type="entry name" value="RNA_pol_Rpb1_5"/>
    <property type="match status" value="1"/>
</dbReference>